<evidence type="ECO:0000256" key="5">
    <source>
        <dbReference type="ARBA" id="ARBA00023034"/>
    </source>
</evidence>
<evidence type="ECO:0000256" key="9">
    <source>
        <dbReference type="SAM" id="MobiDB-lite"/>
    </source>
</evidence>
<dbReference type="InterPro" id="IPR053937">
    <property type="entry name" value="GOST_TM"/>
</dbReference>
<dbReference type="GO" id="GO:0005829">
    <property type="term" value="C:cytosol"/>
    <property type="evidence" value="ECO:0007669"/>
    <property type="project" value="GOC"/>
</dbReference>
<dbReference type="Pfam" id="PF21901">
    <property type="entry name" value="TMEM87A-B_GOLD"/>
    <property type="match status" value="1"/>
</dbReference>
<keyword evidence="15" id="KW-1185">Reference proteome</keyword>
<dbReference type="InterPro" id="IPR054101">
    <property type="entry name" value="TMEM87A/B_GOLD"/>
</dbReference>
<comment type="caution">
    <text evidence="14">The sequence shown here is derived from an EMBL/GenBank/DDBJ whole genome shotgun (WGS) entry which is preliminary data.</text>
</comment>
<sequence>MSFVSVNFICIFVICLISECALSFPEAGKWEQTYYMSNVSASKEIRFPKSLYAGSEIYITVGCAPQHNEDRSIDVSWSINDLMCWNDYILTNDEPDVGNVLRKPGGSTNKKCGPQISLDRIPSEVLTETPKSLDEYQSKKANKRAASSENTISTNNTSVPTPQIDENRPKNPKKGIHSVYTVPVDGLYVLDVRIVGENMNVTMEVKMVGHHGYLSAVDWPLLPFYGAMCVVYVIFGLVWLAVSFCQWRDLLRVQFWIGAVILLGMLEKATFYAEYQSLNSTGKSVRAAVLLAELVSCAKRTLARMLVIIVSLGFGIVKPRLGPTLHRVILTGTLYMLLAAVESYLRVGQVKDDSAGRQLLLASVPLAVLDSAICWWIFSSLAQTTRTLRLRRNLVKLSLYRHFTNTLIFAVVSSLVFMLYSIRYHRLASCLTDWKALWLDDAYWHLLFSLLLLVIMILWRPGNNNQRYAFSPLLDAPEDEDEDEDDEQFVNDAFGVKMRGSNRSNSPKPPKSTNTAEDDLKWVEENIPSSMPDTALPVLDSDEEIMTTKFEVSKMQ</sequence>
<feature type="transmembrane region" description="Helical" evidence="10">
    <location>
        <begin position="399"/>
        <end position="422"/>
    </location>
</feature>
<evidence type="ECO:0000256" key="6">
    <source>
        <dbReference type="ARBA" id="ARBA00023136"/>
    </source>
</evidence>
<feature type="transmembrane region" description="Helical" evidence="10">
    <location>
        <begin position="329"/>
        <end position="347"/>
    </location>
</feature>
<feature type="compositionally biased region" description="Low complexity" evidence="9">
    <location>
        <begin position="147"/>
        <end position="158"/>
    </location>
</feature>
<keyword evidence="7" id="KW-0325">Glycoprotein</keyword>
<dbReference type="PANTHER" id="PTHR21229:SF1">
    <property type="entry name" value="GH17801P"/>
    <property type="match status" value="1"/>
</dbReference>
<comment type="similarity">
    <text evidence="8">Belongs to the LU7TM family. TMEM87 subfamily.</text>
</comment>
<feature type="transmembrane region" description="Helical" evidence="10">
    <location>
        <begin position="442"/>
        <end position="459"/>
    </location>
</feature>
<gene>
    <name evidence="14" type="ORF">R5R35_001514</name>
</gene>
<feature type="transmembrane region" description="Helical" evidence="10">
    <location>
        <begin position="254"/>
        <end position="273"/>
    </location>
</feature>
<evidence type="ECO:0000256" key="1">
    <source>
        <dbReference type="ARBA" id="ARBA00004653"/>
    </source>
</evidence>
<name>A0AAN9WUV7_9ORTH</name>
<keyword evidence="2 10" id="KW-0812">Transmembrane</keyword>
<organism evidence="14 15">
    <name type="scientific">Gryllus longicercus</name>
    <dbReference type="NCBI Taxonomy" id="2509291"/>
    <lineage>
        <taxon>Eukaryota</taxon>
        <taxon>Metazoa</taxon>
        <taxon>Ecdysozoa</taxon>
        <taxon>Arthropoda</taxon>
        <taxon>Hexapoda</taxon>
        <taxon>Insecta</taxon>
        <taxon>Pterygota</taxon>
        <taxon>Neoptera</taxon>
        <taxon>Polyneoptera</taxon>
        <taxon>Orthoptera</taxon>
        <taxon>Ensifera</taxon>
        <taxon>Gryllidea</taxon>
        <taxon>Grylloidea</taxon>
        <taxon>Gryllidae</taxon>
        <taxon>Gryllinae</taxon>
        <taxon>Gryllus</taxon>
    </lineage>
</organism>
<dbReference type="PANTHER" id="PTHR21229">
    <property type="entry name" value="LUNG SEVEN TRANSMEMBRANE RECEPTOR"/>
    <property type="match status" value="1"/>
</dbReference>
<proteinExistence type="inferred from homology"/>
<keyword evidence="3 11" id="KW-0732">Signal</keyword>
<reference evidence="14 15" key="1">
    <citation type="submission" date="2024-03" db="EMBL/GenBank/DDBJ databases">
        <title>The genome assembly and annotation of the cricket Gryllus longicercus Weissman &amp; Gray.</title>
        <authorList>
            <person name="Szrajer S."/>
            <person name="Gray D."/>
            <person name="Ylla G."/>
        </authorList>
    </citation>
    <scope>NUCLEOTIDE SEQUENCE [LARGE SCALE GENOMIC DNA]</scope>
    <source>
        <strain evidence="14">DAG 2021-001</strain>
        <tissue evidence="14">Whole body minus gut</tissue>
    </source>
</reference>
<feature type="transmembrane region" description="Helical" evidence="10">
    <location>
        <begin position="301"/>
        <end position="317"/>
    </location>
</feature>
<feature type="transmembrane region" description="Helical" evidence="10">
    <location>
        <begin position="359"/>
        <end position="378"/>
    </location>
</feature>
<dbReference type="Proteomes" id="UP001378592">
    <property type="component" value="Unassembled WGS sequence"/>
</dbReference>
<feature type="region of interest" description="Disordered" evidence="9">
    <location>
        <begin position="497"/>
        <end position="520"/>
    </location>
</feature>
<evidence type="ECO:0000256" key="8">
    <source>
        <dbReference type="ARBA" id="ARBA00044946"/>
    </source>
</evidence>
<evidence type="ECO:0000313" key="14">
    <source>
        <dbReference type="EMBL" id="KAK7874419.1"/>
    </source>
</evidence>
<accession>A0AAN9WUV7</accession>
<dbReference type="Pfam" id="PF06814">
    <property type="entry name" value="GOST_TM"/>
    <property type="match status" value="1"/>
</dbReference>
<keyword evidence="5" id="KW-0333">Golgi apparatus</keyword>
<feature type="region of interest" description="Disordered" evidence="9">
    <location>
        <begin position="123"/>
        <end position="172"/>
    </location>
</feature>
<feature type="chain" id="PRO_5043050037" description="Transmembrane protein 87A" evidence="11">
    <location>
        <begin position="24"/>
        <end position="556"/>
    </location>
</feature>
<dbReference type="GO" id="GO:0042147">
    <property type="term" value="P:retrograde transport, endosome to Golgi"/>
    <property type="evidence" value="ECO:0007669"/>
    <property type="project" value="TreeGrafter"/>
</dbReference>
<feature type="transmembrane region" description="Helical" evidence="10">
    <location>
        <begin position="222"/>
        <end position="242"/>
    </location>
</feature>
<evidence type="ECO:0000256" key="4">
    <source>
        <dbReference type="ARBA" id="ARBA00022989"/>
    </source>
</evidence>
<feature type="domain" description="GOST seven transmembrane" evidence="12">
    <location>
        <begin position="220"/>
        <end position="466"/>
    </location>
</feature>
<evidence type="ECO:0000313" key="15">
    <source>
        <dbReference type="Proteomes" id="UP001378592"/>
    </source>
</evidence>
<dbReference type="AlphaFoldDB" id="A0AAN9WUV7"/>
<comment type="subcellular location">
    <subcellularLocation>
        <location evidence="1">Golgi apparatus membrane</location>
        <topology evidence="1">Multi-pass membrane protein</topology>
    </subcellularLocation>
</comment>
<evidence type="ECO:0000256" key="2">
    <source>
        <dbReference type="ARBA" id="ARBA00022692"/>
    </source>
</evidence>
<keyword evidence="6 10" id="KW-0472">Membrane</keyword>
<feature type="signal peptide" evidence="11">
    <location>
        <begin position="1"/>
        <end position="23"/>
    </location>
</feature>
<dbReference type="InterPro" id="IPR009637">
    <property type="entry name" value="GPR107/GPR108-like"/>
</dbReference>
<feature type="domain" description="TMEM87A/B GOLD" evidence="13">
    <location>
        <begin position="25"/>
        <end position="158"/>
    </location>
</feature>
<evidence type="ECO:0000256" key="3">
    <source>
        <dbReference type="ARBA" id="ARBA00022729"/>
    </source>
</evidence>
<evidence type="ECO:0000259" key="12">
    <source>
        <dbReference type="Pfam" id="PF06814"/>
    </source>
</evidence>
<evidence type="ECO:0000256" key="7">
    <source>
        <dbReference type="ARBA" id="ARBA00023180"/>
    </source>
</evidence>
<evidence type="ECO:0000259" key="13">
    <source>
        <dbReference type="Pfam" id="PF21901"/>
    </source>
</evidence>
<keyword evidence="4 10" id="KW-1133">Transmembrane helix</keyword>
<dbReference type="GO" id="GO:0000139">
    <property type="term" value="C:Golgi membrane"/>
    <property type="evidence" value="ECO:0007669"/>
    <property type="project" value="UniProtKB-SubCell"/>
</dbReference>
<evidence type="ECO:0000256" key="11">
    <source>
        <dbReference type="SAM" id="SignalP"/>
    </source>
</evidence>
<dbReference type="EMBL" id="JAZDUA010000002">
    <property type="protein sequence ID" value="KAK7874419.1"/>
    <property type="molecule type" value="Genomic_DNA"/>
</dbReference>
<protein>
    <recommendedName>
        <fullName evidence="16">Transmembrane protein 87A</fullName>
    </recommendedName>
</protein>
<evidence type="ECO:0008006" key="16">
    <source>
        <dbReference type="Google" id="ProtNLM"/>
    </source>
</evidence>
<evidence type="ECO:0000256" key="10">
    <source>
        <dbReference type="SAM" id="Phobius"/>
    </source>
</evidence>